<dbReference type="OrthoDB" id="235837at2157"/>
<dbReference type="AlphaFoldDB" id="A0A1I6I7B9"/>
<keyword evidence="3 6" id="KW-0812">Transmembrane</keyword>
<dbReference type="PANTHER" id="PTHR12677">
    <property type="entry name" value="GOLGI APPARATUS MEMBRANE PROTEIN TVP38-RELATED"/>
    <property type="match status" value="1"/>
</dbReference>
<evidence type="ECO:0000256" key="3">
    <source>
        <dbReference type="ARBA" id="ARBA00022692"/>
    </source>
</evidence>
<sequence>MRLFASAAARRSALRGLGLLALCLLLGGVAVRAYAPFVLDPAWVRATVGGLGPYAAPAFVLVQAAQVIVAPIPGQTLGVVGGYLFGVVAGTAYSMLGVLLGSAAVFLLARRYGRPFVERVVAADALDRFDSFAADHGVVGLFVVFLLPTFPDDAICALAGLTTLRFRTFVALVAVGRLPTFVLVALVGDGVAAGRTTTALGALAAVALLSAAVYVARDRFGSAGSVADDAG</sequence>
<dbReference type="GO" id="GO:0005886">
    <property type="term" value="C:plasma membrane"/>
    <property type="evidence" value="ECO:0007669"/>
    <property type="project" value="UniProtKB-SubCell"/>
</dbReference>
<evidence type="ECO:0000256" key="1">
    <source>
        <dbReference type="ARBA" id="ARBA00004651"/>
    </source>
</evidence>
<keyword evidence="9" id="KW-1185">Reference proteome</keyword>
<gene>
    <name evidence="8" type="ORF">SAMN04487947_2947</name>
</gene>
<dbReference type="EMBL" id="FOYT01000002">
    <property type="protein sequence ID" value="SFR62280.1"/>
    <property type="molecule type" value="Genomic_DNA"/>
</dbReference>
<feature type="transmembrane region" description="Helical" evidence="6">
    <location>
        <begin position="169"/>
        <end position="187"/>
    </location>
</feature>
<feature type="domain" description="VTT" evidence="7">
    <location>
        <begin position="72"/>
        <end position="189"/>
    </location>
</feature>
<evidence type="ECO:0000313" key="9">
    <source>
        <dbReference type="Proteomes" id="UP000198531"/>
    </source>
</evidence>
<keyword evidence="4 6" id="KW-1133">Transmembrane helix</keyword>
<evidence type="ECO:0000256" key="5">
    <source>
        <dbReference type="ARBA" id="ARBA00023136"/>
    </source>
</evidence>
<feature type="transmembrane region" description="Helical" evidence="6">
    <location>
        <begin position="199"/>
        <end position="216"/>
    </location>
</feature>
<feature type="transmembrane region" description="Helical" evidence="6">
    <location>
        <begin position="83"/>
        <end position="109"/>
    </location>
</feature>
<dbReference type="Pfam" id="PF09335">
    <property type="entry name" value="VTT_dom"/>
    <property type="match status" value="1"/>
</dbReference>
<organism evidence="8 9">
    <name type="scientific">Halogeometricum rufum</name>
    <dbReference type="NCBI Taxonomy" id="553469"/>
    <lineage>
        <taxon>Archaea</taxon>
        <taxon>Methanobacteriati</taxon>
        <taxon>Methanobacteriota</taxon>
        <taxon>Stenosarchaea group</taxon>
        <taxon>Halobacteria</taxon>
        <taxon>Halobacteriales</taxon>
        <taxon>Haloferacaceae</taxon>
        <taxon>Halogeometricum</taxon>
    </lineage>
</organism>
<evidence type="ECO:0000256" key="6">
    <source>
        <dbReference type="SAM" id="Phobius"/>
    </source>
</evidence>
<evidence type="ECO:0000313" key="8">
    <source>
        <dbReference type="EMBL" id="SFR62280.1"/>
    </source>
</evidence>
<evidence type="ECO:0000256" key="4">
    <source>
        <dbReference type="ARBA" id="ARBA00022989"/>
    </source>
</evidence>
<evidence type="ECO:0000259" key="7">
    <source>
        <dbReference type="Pfam" id="PF09335"/>
    </source>
</evidence>
<comment type="subcellular location">
    <subcellularLocation>
        <location evidence="1">Cell membrane</location>
        <topology evidence="1">Multi-pass membrane protein</topology>
    </subcellularLocation>
</comment>
<dbReference type="InterPro" id="IPR032816">
    <property type="entry name" value="VTT_dom"/>
</dbReference>
<name>A0A1I6I7B9_9EURY</name>
<keyword evidence="2" id="KW-1003">Cell membrane</keyword>
<dbReference type="RefSeq" id="WP_089808855.1">
    <property type="nucleotide sequence ID" value="NZ_FOYT01000002.1"/>
</dbReference>
<protein>
    <submittedName>
        <fullName evidence="8">Uncharacterized membrane protein YdjX, TVP38/TMEM64 family, SNARE-associated domain</fullName>
    </submittedName>
</protein>
<keyword evidence="5 6" id="KW-0472">Membrane</keyword>
<evidence type="ECO:0000256" key="2">
    <source>
        <dbReference type="ARBA" id="ARBA00022475"/>
    </source>
</evidence>
<dbReference type="InterPro" id="IPR015414">
    <property type="entry name" value="TMEM64"/>
</dbReference>
<proteinExistence type="predicted"/>
<reference evidence="9" key="1">
    <citation type="submission" date="2016-10" db="EMBL/GenBank/DDBJ databases">
        <authorList>
            <person name="Varghese N."/>
            <person name="Submissions S."/>
        </authorList>
    </citation>
    <scope>NUCLEOTIDE SEQUENCE [LARGE SCALE GENOMIC DNA]</scope>
    <source>
        <strain evidence="9">CGMCC 1.7736</strain>
    </source>
</reference>
<accession>A0A1I6I7B9</accession>
<dbReference type="PANTHER" id="PTHR12677:SF59">
    <property type="entry name" value="GOLGI APPARATUS MEMBRANE PROTEIN TVP38-RELATED"/>
    <property type="match status" value="1"/>
</dbReference>
<dbReference type="STRING" id="553469.SAMN04487947_2947"/>
<dbReference type="Proteomes" id="UP000198531">
    <property type="component" value="Unassembled WGS sequence"/>
</dbReference>